<dbReference type="PANTHER" id="PTHR43194:SF2">
    <property type="entry name" value="PEROXISOMAL MEMBRANE PROTEIN LPX1"/>
    <property type="match status" value="1"/>
</dbReference>
<evidence type="ECO:0000313" key="2">
    <source>
        <dbReference type="EMBL" id="TDE97462.1"/>
    </source>
</evidence>
<evidence type="ECO:0000259" key="1">
    <source>
        <dbReference type="Pfam" id="PF12697"/>
    </source>
</evidence>
<dbReference type="Proteomes" id="UP000504882">
    <property type="component" value="Unassembled WGS sequence"/>
</dbReference>
<sequence length="303" mass="32152">MSTPTNTKSTNVRPTDRLRLRALRLGFGTLDRFAPELGARWAVRVWATLPSTRGRRRDARPVDLPGTRADTRLPGGALLAVETWGEGPPVYLMHGWGGWRGQLGAFVAPLVAAGHRVVAFDAPSHGDSGPSALGRGRATALEFADALRATVAAHGAPHAVVAHSLGGSAATMAVRDGLDPGRLVLIAASPNPIALTAALPRTLGYSERTAVRFDRRLTALAGRPLGDFDARTMTPSDLPTMIIHDRNDKEVPYTEGADLAAAWPAARFVSTESFGHQRILAAEPVLAVVRDFVTDRAAATYPG</sequence>
<dbReference type="Gene3D" id="3.40.50.1820">
    <property type="entry name" value="alpha/beta hydrolase"/>
    <property type="match status" value="1"/>
</dbReference>
<keyword evidence="2" id="KW-0378">Hydrolase</keyword>
<dbReference type="GO" id="GO:0016787">
    <property type="term" value="F:hydrolase activity"/>
    <property type="evidence" value="ECO:0007669"/>
    <property type="project" value="UniProtKB-KW"/>
</dbReference>
<dbReference type="SUPFAM" id="SSF53474">
    <property type="entry name" value="alpha/beta-Hydrolases"/>
    <property type="match status" value="1"/>
</dbReference>
<reference evidence="2 3" key="1">
    <citation type="submission" date="2019-03" db="EMBL/GenBank/DDBJ databases">
        <title>Genomic features of bacteria from cold environments.</title>
        <authorList>
            <person name="Shen L."/>
        </authorList>
    </citation>
    <scope>NUCLEOTIDE SEQUENCE [LARGE SCALE GENOMIC DNA]</scope>
    <source>
        <strain evidence="3">T3246-1</strain>
    </source>
</reference>
<gene>
    <name evidence="2" type="ORF">EXU48_04525</name>
</gene>
<keyword evidence="3" id="KW-1185">Reference proteome</keyword>
<dbReference type="Pfam" id="PF12697">
    <property type="entry name" value="Abhydrolase_6"/>
    <property type="match status" value="1"/>
</dbReference>
<organism evidence="2 3">
    <name type="scientific">Occultella glacieicola</name>
    <dbReference type="NCBI Taxonomy" id="2518684"/>
    <lineage>
        <taxon>Bacteria</taxon>
        <taxon>Bacillati</taxon>
        <taxon>Actinomycetota</taxon>
        <taxon>Actinomycetes</taxon>
        <taxon>Micrococcales</taxon>
        <taxon>Ruaniaceae</taxon>
        <taxon>Occultella</taxon>
    </lineage>
</organism>
<feature type="domain" description="AB hydrolase-1" evidence="1">
    <location>
        <begin position="91"/>
        <end position="235"/>
    </location>
</feature>
<name>A0ABY2E7C6_9MICO</name>
<dbReference type="InterPro" id="IPR000073">
    <property type="entry name" value="AB_hydrolase_1"/>
</dbReference>
<proteinExistence type="predicted"/>
<evidence type="ECO:0000313" key="3">
    <source>
        <dbReference type="Proteomes" id="UP000504882"/>
    </source>
</evidence>
<protein>
    <submittedName>
        <fullName evidence="2">Alpha/beta fold hydrolase</fullName>
    </submittedName>
</protein>
<comment type="caution">
    <text evidence="2">The sequence shown here is derived from an EMBL/GenBank/DDBJ whole genome shotgun (WGS) entry which is preliminary data.</text>
</comment>
<dbReference type="InterPro" id="IPR050228">
    <property type="entry name" value="Carboxylesterase_BioH"/>
</dbReference>
<dbReference type="InterPro" id="IPR029058">
    <property type="entry name" value="AB_hydrolase_fold"/>
</dbReference>
<dbReference type="PANTHER" id="PTHR43194">
    <property type="entry name" value="HYDROLASE ALPHA/BETA FOLD FAMILY"/>
    <property type="match status" value="1"/>
</dbReference>
<accession>A0ABY2E7C6</accession>
<dbReference type="EMBL" id="SMNA01000002">
    <property type="protein sequence ID" value="TDE97462.1"/>
    <property type="molecule type" value="Genomic_DNA"/>
</dbReference>